<keyword evidence="3" id="KW-1185">Reference proteome</keyword>
<protein>
    <submittedName>
        <fullName evidence="2">Transposase</fullName>
    </submittedName>
</protein>
<evidence type="ECO:0000256" key="1">
    <source>
        <dbReference type="SAM" id="MobiDB-lite"/>
    </source>
</evidence>
<dbReference type="EMBL" id="KZ345059">
    <property type="protein sequence ID" value="PIO76351.1"/>
    <property type="molecule type" value="Genomic_DNA"/>
</dbReference>
<proteinExistence type="predicted"/>
<organism evidence="2 3">
    <name type="scientific">Teladorsagia circumcincta</name>
    <name type="common">Brown stomach worm</name>
    <name type="synonym">Ostertagia circumcincta</name>
    <dbReference type="NCBI Taxonomy" id="45464"/>
    <lineage>
        <taxon>Eukaryota</taxon>
        <taxon>Metazoa</taxon>
        <taxon>Ecdysozoa</taxon>
        <taxon>Nematoda</taxon>
        <taxon>Chromadorea</taxon>
        <taxon>Rhabditida</taxon>
        <taxon>Rhabditina</taxon>
        <taxon>Rhabditomorpha</taxon>
        <taxon>Strongyloidea</taxon>
        <taxon>Trichostrongylidae</taxon>
        <taxon>Teladorsagia</taxon>
    </lineage>
</organism>
<dbReference type="Proteomes" id="UP000230423">
    <property type="component" value="Unassembled WGS sequence"/>
</dbReference>
<dbReference type="AlphaFoldDB" id="A0A2G9V1I3"/>
<feature type="region of interest" description="Disordered" evidence="1">
    <location>
        <begin position="25"/>
        <end position="44"/>
    </location>
</feature>
<accession>A0A2G9V1I3</accession>
<sequence>MEYYHQDKFPKFKKLQCDVFKRFGRDSRTPGEVSTPEGPNPSVDTARRRLREADLFGRRNVTKPLISIKKRKASLELARALKKWTVQQWRKFI</sequence>
<name>A0A2G9V1I3_TELCI</name>
<gene>
    <name evidence="2" type="ORF">TELCIR_01582</name>
</gene>
<reference evidence="2 3" key="1">
    <citation type="submission" date="2015-09" db="EMBL/GenBank/DDBJ databases">
        <title>Draft genome of the parasitic nematode Teladorsagia circumcincta isolate WARC Sus (inbred).</title>
        <authorList>
            <person name="Mitreva M."/>
        </authorList>
    </citation>
    <scope>NUCLEOTIDE SEQUENCE [LARGE SCALE GENOMIC DNA]</scope>
    <source>
        <strain evidence="2 3">S</strain>
    </source>
</reference>
<dbReference type="OrthoDB" id="5865009at2759"/>
<evidence type="ECO:0000313" key="3">
    <source>
        <dbReference type="Proteomes" id="UP000230423"/>
    </source>
</evidence>
<evidence type="ECO:0000313" key="2">
    <source>
        <dbReference type="EMBL" id="PIO76351.1"/>
    </source>
</evidence>